<name>A0ABP7BGY5_9ACTN</name>
<evidence type="ECO:0000313" key="8">
    <source>
        <dbReference type="EMBL" id="GAA3660516.1"/>
    </source>
</evidence>
<keyword evidence="2" id="KW-0805">Transcription regulation</keyword>
<evidence type="ECO:0000256" key="4">
    <source>
        <dbReference type="ARBA" id="ARBA00023163"/>
    </source>
</evidence>
<evidence type="ECO:0000256" key="5">
    <source>
        <dbReference type="PROSITE-ProRule" id="PRU00169"/>
    </source>
</evidence>
<dbReference type="Pfam" id="PF00072">
    <property type="entry name" value="Response_reg"/>
    <property type="match status" value="1"/>
</dbReference>
<dbReference type="SUPFAM" id="SSF52172">
    <property type="entry name" value="CheY-like"/>
    <property type="match status" value="1"/>
</dbReference>
<dbReference type="Gene3D" id="3.40.50.2300">
    <property type="match status" value="1"/>
</dbReference>
<feature type="domain" description="HTH luxR-type" evidence="6">
    <location>
        <begin position="148"/>
        <end position="213"/>
    </location>
</feature>
<dbReference type="SMART" id="SM00421">
    <property type="entry name" value="HTH_LUXR"/>
    <property type="match status" value="1"/>
</dbReference>
<evidence type="ECO:0000259" key="7">
    <source>
        <dbReference type="PROSITE" id="PS50110"/>
    </source>
</evidence>
<dbReference type="InterPro" id="IPR001789">
    <property type="entry name" value="Sig_transdc_resp-reg_receiver"/>
</dbReference>
<dbReference type="InterPro" id="IPR000792">
    <property type="entry name" value="Tscrpt_reg_LuxR_C"/>
</dbReference>
<evidence type="ECO:0000256" key="1">
    <source>
        <dbReference type="ARBA" id="ARBA00022553"/>
    </source>
</evidence>
<dbReference type="Pfam" id="PF00196">
    <property type="entry name" value="GerE"/>
    <property type="match status" value="1"/>
</dbReference>
<proteinExistence type="predicted"/>
<dbReference type="CDD" id="cd17535">
    <property type="entry name" value="REC_NarL-like"/>
    <property type="match status" value="1"/>
</dbReference>
<dbReference type="PANTHER" id="PTHR43214:SF24">
    <property type="entry name" value="TRANSCRIPTIONAL REGULATORY PROTEIN NARL-RELATED"/>
    <property type="match status" value="1"/>
</dbReference>
<dbReference type="InterPro" id="IPR011006">
    <property type="entry name" value="CheY-like_superfamily"/>
</dbReference>
<evidence type="ECO:0000313" key="9">
    <source>
        <dbReference type="Proteomes" id="UP001500902"/>
    </source>
</evidence>
<comment type="caution">
    <text evidence="8">The sequence shown here is derived from an EMBL/GenBank/DDBJ whole genome shotgun (WGS) entry which is preliminary data.</text>
</comment>
<dbReference type="SUPFAM" id="SSF46894">
    <property type="entry name" value="C-terminal effector domain of the bipartite response regulators"/>
    <property type="match status" value="1"/>
</dbReference>
<dbReference type="InterPro" id="IPR039420">
    <property type="entry name" value="WalR-like"/>
</dbReference>
<organism evidence="8 9">
    <name type="scientific">Nonomuraea antimicrobica</name>
    <dbReference type="NCBI Taxonomy" id="561173"/>
    <lineage>
        <taxon>Bacteria</taxon>
        <taxon>Bacillati</taxon>
        <taxon>Actinomycetota</taxon>
        <taxon>Actinomycetes</taxon>
        <taxon>Streptosporangiales</taxon>
        <taxon>Streptosporangiaceae</taxon>
        <taxon>Nonomuraea</taxon>
    </lineage>
</organism>
<dbReference type="PANTHER" id="PTHR43214">
    <property type="entry name" value="TWO-COMPONENT RESPONSE REGULATOR"/>
    <property type="match status" value="1"/>
</dbReference>
<keyword evidence="4" id="KW-0804">Transcription</keyword>
<reference evidence="9" key="1">
    <citation type="journal article" date="2019" name="Int. J. Syst. Evol. Microbiol.">
        <title>The Global Catalogue of Microorganisms (GCM) 10K type strain sequencing project: providing services to taxonomists for standard genome sequencing and annotation.</title>
        <authorList>
            <consortium name="The Broad Institute Genomics Platform"/>
            <consortium name="The Broad Institute Genome Sequencing Center for Infectious Disease"/>
            <person name="Wu L."/>
            <person name="Ma J."/>
        </authorList>
    </citation>
    <scope>NUCLEOTIDE SEQUENCE [LARGE SCALE GENOMIC DNA]</scope>
    <source>
        <strain evidence="9">JCM 16904</strain>
    </source>
</reference>
<dbReference type="Proteomes" id="UP001500902">
    <property type="component" value="Unassembled WGS sequence"/>
</dbReference>
<gene>
    <name evidence="8" type="ORF">GCM10022224_024870</name>
</gene>
<dbReference type="SMART" id="SM00448">
    <property type="entry name" value="REC"/>
    <property type="match status" value="1"/>
</dbReference>
<evidence type="ECO:0000256" key="3">
    <source>
        <dbReference type="ARBA" id="ARBA00023125"/>
    </source>
</evidence>
<dbReference type="PROSITE" id="PS50110">
    <property type="entry name" value="RESPONSE_REGULATORY"/>
    <property type="match status" value="1"/>
</dbReference>
<evidence type="ECO:0000259" key="6">
    <source>
        <dbReference type="PROSITE" id="PS50043"/>
    </source>
</evidence>
<keyword evidence="3" id="KW-0238">DNA-binding</keyword>
<keyword evidence="1 5" id="KW-0597">Phosphoprotein</keyword>
<feature type="modified residue" description="4-aspartylphosphate" evidence="5">
    <location>
        <position position="54"/>
    </location>
</feature>
<feature type="domain" description="Response regulatory" evidence="7">
    <location>
        <begin position="3"/>
        <end position="119"/>
    </location>
</feature>
<dbReference type="CDD" id="cd06170">
    <property type="entry name" value="LuxR_C_like"/>
    <property type="match status" value="1"/>
</dbReference>
<sequence>MIKVLLVDDHAVVRVGLRLLLDTAPDLATVGEAADGHDAVRLSHELRPDVVLMDLHLPGLDGVAATERIVSELPAVRVLALSTFDLEEHVVAALRAGASGFLPKDVSPEELIEGIRIVHRGEATVAPRLLLGLIGTFVRPARPRAVVPHTELSVLSERELQVLELIARGLSNAQIAEEVGLSVSTVKNRVSDLLAKLRIRDRAQAVIVAYESGLIRPGDGRVRQD</sequence>
<dbReference type="EMBL" id="BAAAZP010000044">
    <property type="protein sequence ID" value="GAA3660516.1"/>
    <property type="molecule type" value="Genomic_DNA"/>
</dbReference>
<protein>
    <submittedName>
        <fullName evidence="8">Response regulator transcription factor</fullName>
    </submittedName>
</protein>
<dbReference type="InterPro" id="IPR016032">
    <property type="entry name" value="Sig_transdc_resp-reg_C-effctor"/>
</dbReference>
<dbReference type="PROSITE" id="PS50043">
    <property type="entry name" value="HTH_LUXR_2"/>
    <property type="match status" value="1"/>
</dbReference>
<accession>A0ABP7BGY5</accession>
<dbReference type="PRINTS" id="PR00038">
    <property type="entry name" value="HTHLUXR"/>
</dbReference>
<keyword evidence="9" id="KW-1185">Reference proteome</keyword>
<dbReference type="InterPro" id="IPR058245">
    <property type="entry name" value="NreC/VraR/RcsB-like_REC"/>
</dbReference>
<evidence type="ECO:0000256" key="2">
    <source>
        <dbReference type="ARBA" id="ARBA00023015"/>
    </source>
</evidence>
<dbReference type="RefSeq" id="WP_344876274.1">
    <property type="nucleotide sequence ID" value="NZ_BAAAZP010000044.1"/>
</dbReference>